<keyword evidence="9" id="KW-1185">Reference proteome</keyword>
<dbReference type="SFLD" id="SFLDG01386">
    <property type="entry name" value="main_SPASM_domain-containing"/>
    <property type="match status" value="1"/>
</dbReference>
<dbReference type="SUPFAM" id="SSF102114">
    <property type="entry name" value="Radical SAM enzymes"/>
    <property type="match status" value="1"/>
</dbReference>
<dbReference type="SFLD" id="SFLDG01387">
    <property type="entry name" value="BtrN-like_SPASM_domain_contain"/>
    <property type="match status" value="1"/>
</dbReference>
<evidence type="ECO:0000256" key="3">
    <source>
        <dbReference type="ARBA" id="ARBA00022691"/>
    </source>
</evidence>
<evidence type="ECO:0000256" key="1">
    <source>
        <dbReference type="ARBA" id="ARBA00001966"/>
    </source>
</evidence>
<evidence type="ECO:0000256" key="6">
    <source>
        <dbReference type="ARBA" id="ARBA00023014"/>
    </source>
</evidence>
<keyword evidence="6" id="KW-0411">Iron-sulfur</keyword>
<keyword evidence="4" id="KW-0479">Metal-binding</keyword>
<evidence type="ECO:0000256" key="4">
    <source>
        <dbReference type="ARBA" id="ARBA00022723"/>
    </source>
</evidence>
<dbReference type="AlphaFoldDB" id="A0A160NUW1"/>
<dbReference type="EMBL" id="AP017424">
    <property type="protein sequence ID" value="BAU81635.1"/>
    <property type="molecule type" value="Genomic_DNA"/>
</dbReference>
<dbReference type="Gene3D" id="3.20.20.70">
    <property type="entry name" value="Aldolase class I"/>
    <property type="match status" value="1"/>
</dbReference>
<keyword evidence="3" id="KW-0949">S-adenosyl-L-methionine</keyword>
<organism evidence="8 9">
    <name type="scientific">Streptomyces laurentii</name>
    <dbReference type="NCBI Taxonomy" id="39478"/>
    <lineage>
        <taxon>Bacteria</taxon>
        <taxon>Bacillati</taxon>
        <taxon>Actinomycetota</taxon>
        <taxon>Actinomycetes</taxon>
        <taxon>Kitasatosporales</taxon>
        <taxon>Streptomycetaceae</taxon>
        <taxon>Streptomyces</taxon>
    </lineage>
</organism>
<dbReference type="Pfam" id="PF04055">
    <property type="entry name" value="Radical_SAM"/>
    <property type="match status" value="1"/>
</dbReference>
<evidence type="ECO:0000256" key="5">
    <source>
        <dbReference type="ARBA" id="ARBA00023004"/>
    </source>
</evidence>
<keyword evidence="2" id="KW-0004">4Fe-4S</keyword>
<proteinExistence type="predicted"/>
<gene>
    <name evidence="8" type="ORF">SLA_0681</name>
</gene>
<dbReference type="PROSITE" id="PS51918">
    <property type="entry name" value="RADICAL_SAM"/>
    <property type="match status" value="1"/>
</dbReference>
<dbReference type="GO" id="GO:0051536">
    <property type="term" value="F:iron-sulfur cluster binding"/>
    <property type="evidence" value="ECO:0007669"/>
    <property type="project" value="UniProtKB-KW"/>
</dbReference>
<dbReference type="CDD" id="cd21109">
    <property type="entry name" value="SPASM"/>
    <property type="match status" value="1"/>
</dbReference>
<sequence>MSPRTSRTLTAKEFADIKHTVAIRSQSRAGLRADRAYAADVPREVSLQLTYKCNLRCTHCYQWNEQGFFRDWGIDKQRQELAPDLIENILQETSGVPGRLYIWGGEPLMHSRFDEVARLIERYPRTVTMCTNGLLFQRHMDDLLRIGEHLNLLVSLDGLDSDHDELRGRGTFKRTMKNMEAMLDLQRKGEYRGQVSVGCMVSHVTVHRMYEFMEWAEEVGVNTVYFQFPWYISPQVAGAMDEVYREHFAWLEPETGTARPTWHSYTYQLPEELLPVLRESMARLAARTWSPRIRYQPELAEDEVESFILGTSRPAQRRTRCLAVTNRMEVHADGNVSSCKFFPEFVVGNLYETPTLELWQSERFRRVRTILAETGMMPVCSKCILLYMNGV</sequence>
<dbReference type="Pfam" id="PF13186">
    <property type="entry name" value="SPASM"/>
    <property type="match status" value="1"/>
</dbReference>
<keyword evidence="5" id="KW-0408">Iron</keyword>
<dbReference type="InterPro" id="IPR023885">
    <property type="entry name" value="4Fe4S-binding_SPASM_dom"/>
</dbReference>
<evidence type="ECO:0000256" key="2">
    <source>
        <dbReference type="ARBA" id="ARBA00022485"/>
    </source>
</evidence>
<dbReference type="KEGG" id="slau:SLA_0681"/>
<dbReference type="CDD" id="cd01335">
    <property type="entry name" value="Radical_SAM"/>
    <property type="match status" value="1"/>
</dbReference>
<protein>
    <submittedName>
        <fullName evidence="8">Radical SAM domain-containing protein</fullName>
    </submittedName>
</protein>
<feature type="domain" description="Radical SAM core" evidence="7">
    <location>
        <begin position="39"/>
        <end position="292"/>
    </location>
</feature>
<dbReference type="GO" id="GO:0003824">
    <property type="term" value="F:catalytic activity"/>
    <property type="evidence" value="ECO:0007669"/>
    <property type="project" value="InterPro"/>
</dbReference>
<dbReference type="PANTHER" id="PTHR11228">
    <property type="entry name" value="RADICAL SAM DOMAIN PROTEIN"/>
    <property type="match status" value="1"/>
</dbReference>
<dbReference type="PANTHER" id="PTHR11228:SF7">
    <property type="entry name" value="PQQA PEPTIDE CYCLASE"/>
    <property type="match status" value="1"/>
</dbReference>
<evidence type="ECO:0000259" key="7">
    <source>
        <dbReference type="PROSITE" id="PS51918"/>
    </source>
</evidence>
<dbReference type="InterPro" id="IPR058240">
    <property type="entry name" value="rSAM_sf"/>
</dbReference>
<dbReference type="SFLD" id="SFLDG01067">
    <property type="entry name" value="SPASM/twitch_domain_containing"/>
    <property type="match status" value="1"/>
</dbReference>
<dbReference type="InterPro" id="IPR007197">
    <property type="entry name" value="rSAM"/>
</dbReference>
<dbReference type="InterPro" id="IPR050377">
    <property type="entry name" value="Radical_SAM_PqqE_MftC-like"/>
</dbReference>
<dbReference type="InterPro" id="IPR013785">
    <property type="entry name" value="Aldolase_TIM"/>
</dbReference>
<comment type="cofactor">
    <cofactor evidence="1">
        <name>[4Fe-4S] cluster</name>
        <dbReference type="ChEBI" id="CHEBI:49883"/>
    </cofactor>
</comment>
<reference evidence="8 9" key="1">
    <citation type="journal article" date="2016" name="Genome Announc.">
        <title>Complete Genome Sequence of Thiostrepton-Producing Streptomyces laurentii ATCC 31255.</title>
        <authorList>
            <person name="Doi K."/>
            <person name="Fujino Y."/>
            <person name="Nagayoshi Y."/>
            <person name="Ohshima T."/>
            <person name="Ogata S."/>
        </authorList>
    </citation>
    <scope>NUCLEOTIDE SEQUENCE [LARGE SCALE GENOMIC DNA]</scope>
    <source>
        <strain evidence="8 9">ATCC 31255</strain>
    </source>
</reference>
<evidence type="ECO:0000313" key="9">
    <source>
        <dbReference type="Proteomes" id="UP000217676"/>
    </source>
</evidence>
<evidence type="ECO:0000313" key="8">
    <source>
        <dbReference type="EMBL" id="BAU81635.1"/>
    </source>
</evidence>
<dbReference type="SFLD" id="SFLDS00029">
    <property type="entry name" value="Radical_SAM"/>
    <property type="match status" value="1"/>
</dbReference>
<dbReference type="InterPro" id="IPR034391">
    <property type="entry name" value="AdoMet-like_SPASM_containing"/>
</dbReference>
<name>A0A160NUW1_STRLU</name>
<dbReference type="GO" id="GO:0046872">
    <property type="term" value="F:metal ion binding"/>
    <property type="evidence" value="ECO:0007669"/>
    <property type="project" value="UniProtKB-KW"/>
</dbReference>
<dbReference type="Proteomes" id="UP000217676">
    <property type="component" value="Chromosome"/>
</dbReference>
<accession>A0A160NUW1</accession>